<keyword evidence="3" id="KW-1185">Reference proteome</keyword>
<comment type="caution">
    <text evidence="2">The sequence shown here is derived from an EMBL/GenBank/DDBJ whole genome shotgun (WGS) entry which is preliminary data.</text>
</comment>
<reference evidence="3" key="1">
    <citation type="submission" date="2017-01" db="EMBL/GenBank/DDBJ databases">
        <authorList>
            <person name="Wang Y."/>
            <person name="White M."/>
            <person name="Kvist S."/>
            <person name="Moncalvo J.-M."/>
        </authorList>
    </citation>
    <scope>NUCLEOTIDE SEQUENCE [LARGE SCALE GENOMIC DNA]</scope>
    <source>
        <strain evidence="3">COL-18-3</strain>
    </source>
</reference>
<feature type="compositionally biased region" description="Polar residues" evidence="1">
    <location>
        <begin position="392"/>
        <end position="402"/>
    </location>
</feature>
<feature type="compositionally biased region" description="Basic and acidic residues" evidence="1">
    <location>
        <begin position="355"/>
        <end position="364"/>
    </location>
</feature>
<name>A0A1R1PMJ4_ZANCU</name>
<gene>
    <name evidence="2" type="ORF">AX774_g4344</name>
</gene>
<feature type="compositionally biased region" description="Basic and acidic residues" evidence="1">
    <location>
        <begin position="380"/>
        <end position="391"/>
    </location>
</feature>
<evidence type="ECO:0000313" key="2">
    <source>
        <dbReference type="EMBL" id="OMH82185.1"/>
    </source>
</evidence>
<accession>A0A1R1PMJ4</accession>
<dbReference type="EMBL" id="LSSK01000724">
    <property type="protein sequence ID" value="OMH82185.1"/>
    <property type="molecule type" value="Genomic_DNA"/>
</dbReference>
<organism evidence="2 3">
    <name type="scientific">Zancudomyces culisetae</name>
    <name type="common">Gut fungus</name>
    <name type="synonym">Smittium culisetae</name>
    <dbReference type="NCBI Taxonomy" id="1213189"/>
    <lineage>
        <taxon>Eukaryota</taxon>
        <taxon>Fungi</taxon>
        <taxon>Fungi incertae sedis</taxon>
        <taxon>Zoopagomycota</taxon>
        <taxon>Kickxellomycotina</taxon>
        <taxon>Harpellomycetes</taxon>
        <taxon>Harpellales</taxon>
        <taxon>Legeriomycetaceae</taxon>
        <taxon>Zancudomyces</taxon>
    </lineage>
</organism>
<dbReference type="AlphaFoldDB" id="A0A1R1PMJ4"/>
<evidence type="ECO:0000256" key="1">
    <source>
        <dbReference type="SAM" id="MobiDB-lite"/>
    </source>
</evidence>
<feature type="region of interest" description="Disordered" evidence="1">
    <location>
        <begin position="355"/>
        <end position="467"/>
    </location>
</feature>
<protein>
    <submittedName>
        <fullName evidence="2">Uncharacterized protein</fullName>
    </submittedName>
</protein>
<evidence type="ECO:0000313" key="3">
    <source>
        <dbReference type="Proteomes" id="UP000188320"/>
    </source>
</evidence>
<feature type="compositionally biased region" description="Basic and acidic residues" evidence="1">
    <location>
        <begin position="435"/>
        <end position="445"/>
    </location>
</feature>
<dbReference type="Proteomes" id="UP000188320">
    <property type="component" value="Unassembled WGS sequence"/>
</dbReference>
<feature type="compositionally biased region" description="Low complexity" evidence="1">
    <location>
        <begin position="454"/>
        <end position="464"/>
    </location>
</feature>
<feature type="compositionally biased region" description="Polar residues" evidence="1">
    <location>
        <begin position="410"/>
        <end position="421"/>
    </location>
</feature>
<proteinExistence type="predicted"/>
<sequence>MAVHGIPDLTHAEVLVLDYLMDLSLRLQIEKVKRENRCERSVEIEGEEIDNKKSENIDIQHKSDQKRERKKGKKERVLDTKILKMYKTIQNLSERTGYKVVGQGNRIREKVMRLFEMQFEEFEAGKMEEFEEEYTVEVGLEVAEEVRQMKMRNGEGGCTEEICEYILELQTQQVRKRVEREVKIKYKKRKGVTTKSAKERDKAVLIEEIGRMYNKYGKDSTYRGKRKMGIWSQGSVGELEKYDQEIQRRSKAIIEKVETSSDIEEVINWMGIEYPEERIIELVVNMGQVLLQGAEKPELREEERAVAKFIARVADDKGDMDSGNGGGVNETMGDKEFERIEEIVTEAQRLLGGDEEARSTDKMKTPVRQEAANVKKRAGKHEWSDGRKDNYGKTTFPTNLFSTDRRGRSATLTPPGQTGNHASEKVMTSAKYVRGPKEGDVEGGGRLHRHRSLNRSSSGSVNESPVNMARGSFARNNSENLVAAQFNIDNPGGETGNGEETRQRVVRRTSFELFGNAEVKRST</sequence>